<dbReference type="EMBL" id="AP019831">
    <property type="protein sequence ID" value="BBM44020.1"/>
    <property type="molecule type" value="Genomic_DNA"/>
</dbReference>
<organism evidence="1 4">
    <name type="scientific">Leptotrichia trevisanii</name>
    <dbReference type="NCBI Taxonomy" id="109328"/>
    <lineage>
        <taxon>Bacteria</taxon>
        <taxon>Fusobacteriati</taxon>
        <taxon>Fusobacteriota</taxon>
        <taxon>Fusobacteriia</taxon>
        <taxon>Fusobacteriales</taxon>
        <taxon>Leptotrichiaceae</taxon>
        <taxon>Leptotrichia</taxon>
    </lineage>
</organism>
<reference evidence="2 3" key="2">
    <citation type="submission" date="2019-07" db="EMBL/GenBank/DDBJ databases">
        <title>Complete Genome Sequence of Leptotrichia trevisanii Strain JMUB3935.</title>
        <authorList>
            <person name="Watanabe S."/>
            <person name="Cui L."/>
        </authorList>
    </citation>
    <scope>NUCLEOTIDE SEQUENCE [LARGE SCALE GENOMIC DNA]</scope>
    <source>
        <strain evidence="2 3">JMUB3935</strain>
    </source>
</reference>
<keyword evidence="4" id="KW-1185">Reference proteome</keyword>
<dbReference type="RefSeq" id="WP_026749570.1">
    <property type="nucleotide sequence ID" value="NZ_AP019831.1"/>
</dbReference>
<protein>
    <submittedName>
        <fullName evidence="1">Uncharacterized protein</fullName>
    </submittedName>
</protein>
<evidence type="ECO:0000313" key="2">
    <source>
        <dbReference type="EMBL" id="BBM51177.1"/>
    </source>
</evidence>
<sequence>MKVIFTKYSDVGRQKKYRIKTQIIEKNGKKIVFKEALNTESQQHITKMYKNGKKLKKAGFPLKLVKSWIKDKKIFFDYVEGTSLDELAIDIFFSFGKKKLFEKLKEIKPIIDKTWNSEIVNLDMTLDNMIQSETGEIFVIDYEWIYEGKIEKNFLFYRLLSIFYHRYGIYFYYKFSFDEMLKEFFDESLIEEMKKLNENFYSERLETVNINQKEHKPLEKVEYLELFFDNGDVTQYYFDYTNEISINISIPKGVKVIRIDPKNMALNMKITNKSFINKNNEKRILGCSTNAVYNDEENYIFTTEDPQIYFDGLSEGTVFFSFKQVKLGDILDNKKIIIE</sequence>
<accession>A0A510JXB1</accession>
<evidence type="ECO:0000313" key="4">
    <source>
        <dbReference type="Proteomes" id="UP000422644"/>
    </source>
</evidence>
<gene>
    <name evidence="1" type="ORF">JMUB3870_0110</name>
    <name evidence="2" type="ORF">JMUB3935_0127</name>
</gene>
<name>A0A510JXB1_9FUSO</name>
<dbReference type="Proteomes" id="UP000321378">
    <property type="component" value="Chromosome"/>
</dbReference>
<dbReference type="AlphaFoldDB" id="A0A510JXB1"/>
<evidence type="ECO:0000313" key="3">
    <source>
        <dbReference type="Proteomes" id="UP000321378"/>
    </source>
</evidence>
<reference evidence="1 4" key="1">
    <citation type="submission" date="2019-07" db="EMBL/GenBank/DDBJ databases">
        <title>Complete Genome Sequence of Leptotrichia trevisanii Strain JMUB3870.</title>
        <authorList>
            <person name="Watanabe S."/>
            <person name="Cui L."/>
        </authorList>
    </citation>
    <scope>NUCLEOTIDE SEQUENCE [LARGE SCALE GENOMIC DNA]</scope>
    <source>
        <strain evidence="1 4">JMUB3870</strain>
    </source>
</reference>
<dbReference type="STRING" id="1122173.GCA_000482505_02019"/>
<proteinExistence type="predicted"/>
<dbReference type="EMBL" id="AP019840">
    <property type="protein sequence ID" value="BBM51177.1"/>
    <property type="molecule type" value="Genomic_DNA"/>
</dbReference>
<dbReference type="Proteomes" id="UP000422644">
    <property type="component" value="Chromosome"/>
</dbReference>
<evidence type="ECO:0000313" key="1">
    <source>
        <dbReference type="EMBL" id="BBM44020.1"/>
    </source>
</evidence>